<evidence type="ECO:0000313" key="3">
    <source>
        <dbReference type="Proteomes" id="UP000236161"/>
    </source>
</evidence>
<organism evidence="2 3">
    <name type="scientific">Apostasia shenzhenica</name>
    <dbReference type="NCBI Taxonomy" id="1088818"/>
    <lineage>
        <taxon>Eukaryota</taxon>
        <taxon>Viridiplantae</taxon>
        <taxon>Streptophyta</taxon>
        <taxon>Embryophyta</taxon>
        <taxon>Tracheophyta</taxon>
        <taxon>Spermatophyta</taxon>
        <taxon>Magnoliopsida</taxon>
        <taxon>Liliopsida</taxon>
        <taxon>Asparagales</taxon>
        <taxon>Orchidaceae</taxon>
        <taxon>Apostasioideae</taxon>
        <taxon>Apostasia</taxon>
    </lineage>
</organism>
<gene>
    <name evidence="2" type="ORF">AXF42_Ash021534</name>
</gene>
<name>A0A2H9ZSU3_9ASPA</name>
<evidence type="ECO:0000313" key="2">
    <source>
        <dbReference type="EMBL" id="PKA46348.1"/>
    </source>
</evidence>
<dbReference type="Proteomes" id="UP000236161">
    <property type="component" value="Unassembled WGS sequence"/>
</dbReference>
<accession>A0A2H9ZSU3</accession>
<evidence type="ECO:0000256" key="1">
    <source>
        <dbReference type="SAM" id="SignalP"/>
    </source>
</evidence>
<dbReference type="AlphaFoldDB" id="A0A2H9ZSU3"/>
<keyword evidence="3" id="KW-1185">Reference proteome</keyword>
<feature type="signal peptide" evidence="1">
    <location>
        <begin position="1"/>
        <end position="21"/>
    </location>
</feature>
<proteinExistence type="predicted"/>
<reference evidence="2 3" key="1">
    <citation type="journal article" date="2017" name="Nature">
        <title>The Apostasia genome and the evolution of orchids.</title>
        <authorList>
            <person name="Zhang G.Q."/>
            <person name="Liu K.W."/>
            <person name="Li Z."/>
            <person name="Lohaus R."/>
            <person name="Hsiao Y.Y."/>
            <person name="Niu S.C."/>
            <person name="Wang J.Y."/>
            <person name="Lin Y.C."/>
            <person name="Xu Q."/>
            <person name="Chen L.J."/>
            <person name="Yoshida K."/>
            <person name="Fujiwara S."/>
            <person name="Wang Z.W."/>
            <person name="Zhang Y.Q."/>
            <person name="Mitsuda N."/>
            <person name="Wang M."/>
            <person name="Liu G.H."/>
            <person name="Pecoraro L."/>
            <person name="Huang H.X."/>
            <person name="Xiao X.J."/>
            <person name="Lin M."/>
            <person name="Wu X.Y."/>
            <person name="Wu W.L."/>
            <person name="Chen Y.Y."/>
            <person name="Chang S.B."/>
            <person name="Sakamoto S."/>
            <person name="Ohme-Takagi M."/>
            <person name="Yagi M."/>
            <person name="Zeng S.J."/>
            <person name="Shen C.Y."/>
            <person name="Yeh C.M."/>
            <person name="Luo Y.B."/>
            <person name="Tsai W.C."/>
            <person name="Van de Peer Y."/>
            <person name="Liu Z.J."/>
        </authorList>
    </citation>
    <scope>NUCLEOTIDE SEQUENCE [LARGE SCALE GENOMIC DNA]</scope>
    <source>
        <strain evidence="3">cv. Shenzhen</strain>
        <tissue evidence="2">Stem</tissue>
    </source>
</reference>
<feature type="chain" id="PRO_5014154094" evidence="1">
    <location>
        <begin position="22"/>
        <end position="144"/>
    </location>
</feature>
<dbReference type="EMBL" id="KZ454268">
    <property type="protein sequence ID" value="PKA46348.1"/>
    <property type="molecule type" value="Genomic_DNA"/>
</dbReference>
<protein>
    <submittedName>
        <fullName evidence="2">Uncharacterized protein</fullName>
    </submittedName>
</protein>
<keyword evidence="1" id="KW-0732">Signal</keyword>
<sequence length="144" mass="16025">MFPPLMRFFSSSASFLNCLLTFCLLPEPRRTITSTAKPPPQLEVISPSRFDRPILTFNPLDIESAERLSDPADNDTSGARINHPYWKRIGKIVMVVLLCRDDGKPLCGVGAEEAHVPHPLLGHRLLLPSHPLHPPDSRRLSSGL</sequence>